<dbReference type="InterPro" id="IPR018060">
    <property type="entry name" value="HTH_AraC"/>
</dbReference>
<dbReference type="InterPro" id="IPR052158">
    <property type="entry name" value="INH-QAR"/>
</dbReference>
<dbReference type="SUPFAM" id="SSF46689">
    <property type="entry name" value="Homeodomain-like"/>
    <property type="match status" value="2"/>
</dbReference>
<dbReference type="SMART" id="SM00342">
    <property type="entry name" value="HTH_ARAC"/>
    <property type="match status" value="1"/>
</dbReference>
<protein>
    <submittedName>
        <fullName evidence="4">Transcriptional regulator GlxA family, contains an amidase domain and an AraC-type DNA-binding HTH domain</fullName>
    </submittedName>
</protein>
<name>A0A285X6S5_9FLAO</name>
<keyword evidence="5" id="KW-1185">Reference proteome</keyword>
<feature type="domain" description="HTH araC/xylS-type" evidence="3">
    <location>
        <begin position="222"/>
        <end position="320"/>
    </location>
</feature>
<evidence type="ECO:0000313" key="5">
    <source>
        <dbReference type="Proteomes" id="UP000219193"/>
    </source>
</evidence>
<dbReference type="Pfam" id="PF12833">
    <property type="entry name" value="HTH_18"/>
    <property type="match status" value="1"/>
</dbReference>
<dbReference type="Pfam" id="PF01965">
    <property type="entry name" value="DJ-1_PfpI"/>
    <property type="match status" value="1"/>
</dbReference>
<dbReference type="InterPro" id="IPR009057">
    <property type="entry name" value="Homeodomain-like_sf"/>
</dbReference>
<dbReference type="GO" id="GO:0043565">
    <property type="term" value="F:sequence-specific DNA binding"/>
    <property type="evidence" value="ECO:0007669"/>
    <property type="project" value="InterPro"/>
</dbReference>
<dbReference type="AlphaFoldDB" id="A0A285X6S5"/>
<dbReference type="PROSITE" id="PS01124">
    <property type="entry name" value="HTH_ARAC_FAMILY_2"/>
    <property type="match status" value="1"/>
</dbReference>
<dbReference type="PANTHER" id="PTHR43130:SF3">
    <property type="entry name" value="HTH-TYPE TRANSCRIPTIONAL REGULATOR RV1931C"/>
    <property type="match status" value="1"/>
</dbReference>
<dbReference type="EMBL" id="OCMF01000004">
    <property type="protein sequence ID" value="SOC81047.1"/>
    <property type="molecule type" value="Genomic_DNA"/>
</dbReference>
<dbReference type="InterPro" id="IPR029062">
    <property type="entry name" value="Class_I_gatase-like"/>
</dbReference>
<reference evidence="5" key="1">
    <citation type="submission" date="2017-09" db="EMBL/GenBank/DDBJ databases">
        <authorList>
            <person name="Varghese N."/>
            <person name="Submissions S."/>
        </authorList>
    </citation>
    <scope>NUCLEOTIDE SEQUENCE [LARGE SCALE GENOMIC DNA]</scope>
    <source>
        <strain evidence="5">CGMCC 1.12641</strain>
    </source>
</reference>
<dbReference type="Gene3D" id="1.10.10.60">
    <property type="entry name" value="Homeodomain-like"/>
    <property type="match status" value="2"/>
</dbReference>
<dbReference type="PANTHER" id="PTHR43130">
    <property type="entry name" value="ARAC-FAMILY TRANSCRIPTIONAL REGULATOR"/>
    <property type="match status" value="1"/>
</dbReference>
<organism evidence="4 5">
    <name type="scientific">Salinimicrobium sediminis</name>
    <dbReference type="NCBI Taxonomy" id="1343891"/>
    <lineage>
        <taxon>Bacteria</taxon>
        <taxon>Pseudomonadati</taxon>
        <taxon>Bacteroidota</taxon>
        <taxon>Flavobacteriia</taxon>
        <taxon>Flavobacteriales</taxon>
        <taxon>Flavobacteriaceae</taxon>
        <taxon>Salinimicrobium</taxon>
    </lineage>
</organism>
<evidence type="ECO:0000256" key="2">
    <source>
        <dbReference type="ARBA" id="ARBA00023163"/>
    </source>
</evidence>
<sequence>MLKHVSILIPKGHTSLVNIVGTHQILNQVNSFLQEEGKPPVFKVELIGISNPTDQSNGLFSVHPEKFISDISQTDLVVIPAIHDDPEIALTRNREFIPWLQQQYTNGAEIASFCVAAFFLAATGLLDGKQCSTHWIHADGFRKMFPKVQLVDDRIMTEDGGIYTSGGAYSYLNLLLYLVEKFAGRDIALLTAKTFMIDIDKASQSPFIMFRGQKAHEDEVVQRAQEYIEHNFNEKIQVEELAEKLALSRRSLERRFKKATHNTITTYIQRVKVEAAKRSLEVSRENVNEVMYGIGYSDEKSFRNTFKKITGISPVQYRNKFRIGRQGI</sequence>
<accession>A0A285X6S5</accession>
<keyword evidence="4" id="KW-0238">DNA-binding</keyword>
<dbReference type="RefSeq" id="WP_218839739.1">
    <property type="nucleotide sequence ID" value="NZ_OCMF01000004.1"/>
</dbReference>
<dbReference type="Proteomes" id="UP000219193">
    <property type="component" value="Unassembled WGS sequence"/>
</dbReference>
<proteinExistence type="predicted"/>
<dbReference type="InterPro" id="IPR002818">
    <property type="entry name" value="DJ-1/PfpI"/>
</dbReference>
<dbReference type="GO" id="GO:0003700">
    <property type="term" value="F:DNA-binding transcription factor activity"/>
    <property type="evidence" value="ECO:0007669"/>
    <property type="project" value="InterPro"/>
</dbReference>
<evidence type="ECO:0000256" key="1">
    <source>
        <dbReference type="ARBA" id="ARBA00023015"/>
    </source>
</evidence>
<keyword evidence="1" id="KW-0805">Transcription regulation</keyword>
<dbReference type="SUPFAM" id="SSF52317">
    <property type="entry name" value="Class I glutamine amidotransferase-like"/>
    <property type="match status" value="1"/>
</dbReference>
<evidence type="ECO:0000259" key="3">
    <source>
        <dbReference type="PROSITE" id="PS01124"/>
    </source>
</evidence>
<gene>
    <name evidence="4" type="ORF">SAMN06296241_2619</name>
</gene>
<keyword evidence="2" id="KW-0804">Transcription</keyword>
<evidence type="ECO:0000313" key="4">
    <source>
        <dbReference type="EMBL" id="SOC81047.1"/>
    </source>
</evidence>
<dbReference type="Gene3D" id="3.40.50.880">
    <property type="match status" value="1"/>
</dbReference>